<dbReference type="EMBL" id="VRMN01000010">
    <property type="protein sequence ID" value="KAA8492145.1"/>
    <property type="molecule type" value="Genomic_DNA"/>
</dbReference>
<feature type="region of interest" description="Disordered" evidence="1">
    <location>
        <begin position="140"/>
        <end position="169"/>
    </location>
</feature>
<evidence type="ECO:0000313" key="3">
    <source>
        <dbReference type="Proteomes" id="UP000324585"/>
    </source>
</evidence>
<sequence>MIGVWSGAEWWCGGKWSAGQTGRSGIGASCSAGIRAMGFFHAPRGDGGHLAPEVKAVWSRETLHLIADIDALVEEADEADSSALGCDRPCCRNAARFQVDTGISPRILEACPGRSRSARTIHGASPLSASALLASTTRSASCPVSPVSDMRPRSSSATASSNLSSRSLARSTPSSCSLIVRRNGSLLAYALRTPRYRTRDLFCSALEIVVEETDEERTMQQ</sequence>
<accession>A0A5J4YLW9</accession>
<gene>
    <name evidence="2" type="ORF">FVE85_3583</name>
</gene>
<keyword evidence="3" id="KW-1185">Reference proteome</keyword>
<proteinExistence type="predicted"/>
<evidence type="ECO:0000256" key="1">
    <source>
        <dbReference type="SAM" id="MobiDB-lite"/>
    </source>
</evidence>
<reference evidence="3" key="1">
    <citation type="journal article" date="2019" name="Nat. Commun.">
        <title>Expansion of phycobilisome linker gene families in mesophilic red algae.</title>
        <authorList>
            <person name="Lee J."/>
            <person name="Kim D."/>
            <person name="Bhattacharya D."/>
            <person name="Yoon H.S."/>
        </authorList>
    </citation>
    <scope>NUCLEOTIDE SEQUENCE [LARGE SCALE GENOMIC DNA]</scope>
    <source>
        <strain evidence="3">CCMP 1328</strain>
    </source>
</reference>
<name>A0A5J4YLW9_PORPP</name>
<comment type="caution">
    <text evidence="2">The sequence shown here is derived from an EMBL/GenBank/DDBJ whole genome shotgun (WGS) entry which is preliminary data.</text>
</comment>
<dbReference type="Proteomes" id="UP000324585">
    <property type="component" value="Unassembled WGS sequence"/>
</dbReference>
<protein>
    <submittedName>
        <fullName evidence="2">Uncharacterized protein</fullName>
    </submittedName>
</protein>
<feature type="compositionally biased region" description="Low complexity" evidence="1">
    <location>
        <begin position="153"/>
        <end position="169"/>
    </location>
</feature>
<evidence type="ECO:0000313" key="2">
    <source>
        <dbReference type="EMBL" id="KAA8492145.1"/>
    </source>
</evidence>
<dbReference type="AlphaFoldDB" id="A0A5J4YLW9"/>
<organism evidence="2 3">
    <name type="scientific">Porphyridium purpureum</name>
    <name type="common">Red alga</name>
    <name type="synonym">Porphyridium cruentum</name>
    <dbReference type="NCBI Taxonomy" id="35688"/>
    <lineage>
        <taxon>Eukaryota</taxon>
        <taxon>Rhodophyta</taxon>
        <taxon>Bangiophyceae</taxon>
        <taxon>Porphyridiales</taxon>
        <taxon>Porphyridiaceae</taxon>
        <taxon>Porphyridium</taxon>
    </lineage>
</organism>